<dbReference type="Gene3D" id="3.30.300.130">
    <property type="entry name" value="Fe-S cluster assembly (FSCA)"/>
    <property type="match status" value="1"/>
</dbReference>
<evidence type="ECO:0000313" key="6">
    <source>
        <dbReference type="EnsemblMetazoa" id="HelroP89886"/>
    </source>
</evidence>
<dbReference type="GO" id="GO:0005739">
    <property type="term" value="C:mitochondrion"/>
    <property type="evidence" value="ECO:0000318"/>
    <property type="project" value="GO_Central"/>
</dbReference>
<dbReference type="STRING" id="6412.T1G7I8"/>
<proteinExistence type="inferred from homology"/>
<dbReference type="InterPro" id="IPR036498">
    <property type="entry name" value="Nfu/NifU_N_sf"/>
</dbReference>
<dbReference type="EMBL" id="AMQM01007785">
    <property type="status" value="NOT_ANNOTATED_CDS"/>
    <property type="molecule type" value="Genomic_DNA"/>
</dbReference>
<dbReference type="PANTHER" id="PTHR11178">
    <property type="entry name" value="IRON-SULFUR CLUSTER SCAFFOLD PROTEIN NFU-RELATED"/>
    <property type="match status" value="1"/>
</dbReference>
<dbReference type="EnsemblMetazoa" id="HelroT89886">
    <property type="protein sequence ID" value="HelroP89886"/>
    <property type="gene ID" value="HelroG89886"/>
</dbReference>
<dbReference type="SMART" id="SM00932">
    <property type="entry name" value="Nfu_N"/>
    <property type="match status" value="1"/>
</dbReference>
<dbReference type="InterPro" id="IPR014824">
    <property type="entry name" value="Nfu/NifU_N"/>
</dbReference>
<dbReference type="InterPro" id="IPR034904">
    <property type="entry name" value="FSCA_dom_sf"/>
</dbReference>
<dbReference type="GeneID" id="20217035"/>
<reference evidence="6" key="3">
    <citation type="submission" date="2015-06" db="UniProtKB">
        <authorList>
            <consortium name="EnsemblMetazoa"/>
        </authorList>
    </citation>
    <scope>IDENTIFICATION</scope>
</reference>
<protein>
    <recommendedName>
        <fullName evidence="2">NFU1 iron-sulfur cluster scaffold homolog, mitochondrial</fullName>
    </recommendedName>
</protein>
<dbReference type="InParanoid" id="T1G7I8"/>
<dbReference type="Pfam" id="PF08712">
    <property type="entry name" value="Nfu_N"/>
    <property type="match status" value="1"/>
</dbReference>
<dbReference type="SUPFAM" id="SSF117916">
    <property type="entry name" value="Fe-S cluster assembly (FSCA) domain-like"/>
    <property type="match status" value="1"/>
</dbReference>
<dbReference type="InterPro" id="IPR035433">
    <property type="entry name" value="NFU1-like"/>
</dbReference>
<name>T1G7I8_HELRO</name>
<keyword evidence="7" id="KW-1185">Reference proteome</keyword>
<evidence type="ECO:0000256" key="3">
    <source>
        <dbReference type="SAM" id="Phobius"/>
    </source>
</evidence>
<reference evidence="7" key="1">
    <citation type="submission" date="2012-12" db="EMBL/GenBank/DDBJ databases">
        <authorList>
            <person name="Hellsten U."/>
            <person name="Grimwood J."/>
            <person name="Chapman J.A."/>
            <person name="Shapiro H."/>
            <person name="Aerts A."/>
            <person name="Otillar R.P."/>
            <person name="Terry A.Y."/>
            <person name="Boore J.L."/>
            <person name="Simakov O."/>
            <person name="Marletaz F."/>
            <person name="Cho S.-J."/>
            <person name="Edsinger-Gonzales E."/>
            <person name="Havlak P."/>
            <person name="Kuo D.-H."/>
            <person name="Larsson T."/>
            <person name="Lv J."/>
            <person name="Arendt D."/>
            <person name="Savage R."/>
            <person name="Osoegawa K."/>
            <person name="de Jong P."/>
            <person name="Lindberg D.R."/>
            <person name="Seaver E.C."/>
            <person name="Weisblat D.A."/>
            <person name="Putnam N.H."/>
            <person name="Grigoriev I.V."/>
            <person name="Rokhsar D.S."/>
        </authorList>
    </citation>
    <scope>NUCLEOTIDE SEQUENCE</scope>
</reference>
<dbReference type="FunFam" id="3.30.300.130:FF:000001">
    <property type="entry name" value="NFU1 iron-sulfur cluster scaffold"/>
    <property type="match status" value="1"/>
</dbReference>
<keyword evidence="3" id="KW-1133">Transmembrane helix</keyword>
<dbReference type="RefSeq" id="XP_009029739.1">
    <property type="nucleotide sequence ID" value="XM_009031491.1"/>
</dbReference>
<dbReference type="PANTHER" id="PTHR11178:SF1">
    <property type="entry name" value="NFU1 IRON-SULFUR CLUSTER SCAFFOLD HOMOLOG, MITOCHONDRIAL"/>
    <property type="match status" value="1"/>
</dbReference>
<dbReference type="OrthoDB" id="565552at2759"/>
<dbReference type="GO" id="GO:0051539">
    <property type="term" value="F:4 iron, 4 sulfur cluster binding"/>
    <property type="evidence" value="ECO:0000318"/>
    <property type="project" value="GO_Central"/>
</dbReference>
<feature type="transmembrane region" description="Helical" evidence="3">
    <location>
        <begin position="6"/>
        <end position="31"/>
    </location>
</feature>
<keyword evidence="3" id="KW-0472">Membrane</keyword>
<dbReference type="CTD" id="20217035"/>
<dbReference type="GO" id="GO:0016226">
    <property type="term" value="P:iron-sulfur cluster assembly"/>
    <property type="evidence" value="ECO:0007669"/>
    <property type="project" value="InterPro"/>
</dbReference>
<dbReference type="GO" id="GO:0051604">
    <property type="term" value="P:protein maturation"/>
    <property type="evidence" value="ECO:0000318"/>
    <property type="project" value="GO_Central"/>
</dbReference>
<feature type="domain" description="Scaffold protein Nfu/NifU N-terminal" evidence="4">
    <location>
        <begin position="49"/>
        <end position="137"/>
    </location>
</feature>
<evidence type="ECO:0000313" key="7">
    <source>
        <dbReference type="Proteomes" id="UP000015101"/>
    </source>
</evidence>
<gene>
    <name evidence="6" type="primary">20217035</name>
    <name evidence="5" type="ORF">HELRODRAFT_89886</name>
</gene>
<dbReference type="AlphaFoldDB" id="T1G7I8"/>
<sequence>MFVCIIIFIIIINTIIIIAVAIAIIIIFYYFSHYYKYNCLCKDKRSLFIEVQETPNPNSLKFLPQRAILQDGVQPRDYPTPKSTFDCSLASQLHQINGVSGVYIGRDFITISKSDDVSWANIDSEVRSLLMEYFSINKHVNIAISTSPSSTSSRDVDEENEDEVIEMIKELIESKIRPTVQEDGGDIVYVGFEEGIVKVKLQGSCTTCPSSEVTLKRGVQNMLQFYVPEVLGVVQVEDEKDELSNKEFEKLDSSLDKDSKEN</sequence>
<evidence type="ECO:0000313" key="5">
    <source>
        <dbReference type="EMBL" id="ESN92108.1"/>
    </source>
</evidence>
<accession>T1G7I8</accession>
<dbReference type="Gene3D" id="3.30.1370.70">
    <property type="entry name" value="Scaffold protein Nfu/NifU, N-terminal domain"/>
    <property type="match status" value="1"/>
</dbReference>
<dbReference type="eggNOG" id="KOG2358">
    <property type="taxonomic scope" value="Eukaryota"/>
</dbReference>
<organism evidence="6 7">
    <name type="scientific">Helobdella robusta</name>
    <name type="common">Californian leech</name>
    <dbReference type="NCBI Taxonomy" id="6412"/>
    <lineage>
        <taxon>Eukaryota</taxon>
        <taxon>Metazoa</taxon>
        <taxon>Spiralia</taxon>
        <taxon>Lophotrochozoa</taxon>
        <taxon>Annelida</taxon>
        <taxon>Clitellata</taxon>
        <taxon>Hirudinea</taxon>
        <taxon>Rhynchobdellida</taxon>
        <taxon>Glossiphoniidae</taxon>
        <taxon>Helobdella</taxon>
    </lineage>
</organism>
<keyword evidence="3" id="KW-0812">Transmembrane</keyword>
<evidence type="ECO:0000259" key="4">
    <source>
        <dbReference type="SMART" id="SM00932"/>
    </source>
</evidence>
<dbReference type="EMBL" id="KB097667">
    <property type="protein sequence ID" value="ESN92108.1"/>
    <property type="molecule type" value="Genomic_DNA"/>
</dbReference>
<dbReference type="GO" id="GO:0005506">
    <property type="term" value="F:iron ion binding"/>
    <property type="evidence" value="ECO:0007669"/>
    <property type="project" value="InterPro"/>
</dbReference>
<dbReference type="Pfam" id="PF01106">
    <property type="entry name" value="NifU"/>
    <property type="match status" value="1"/>
</dbReference>
<dbReference type="SUPFAM" id="SSF110836">
    <property type="entry name" value="Hypothetical protein SAV1430"/>
    <property type="match status" value="1"/>
</dbReference>
<evidence type="ECO:0000256" key="2">
    <source>
        <dbReference type="ARBA" id="ARBA00018782"/>
    </source>
</evidence>
<dbReference type="KEGG" id="hro:HELRODRAFT_89886"/>
<dbReference type="HOGENOM" id="CLU_060555_0_2_1"/>
<dbReference type="InterPro" id="IPR001075">
    <property type="entry name" value="NIF_FeS_clus_asmbl_NifU_C"/>
</dbReference>
<dbReference type="PIRSF" id="PIRSF036773">
    <property type="entry name" value="HIRIP5"/>
    <property type="match status" value="1"/>
</dbReference>
<reference evidence="5 7" key="2">
    <citation type="journal article" date="2013" name="Nature">
        <title>Insights into bilaterian evolution from three spiralian genomes.</title>
        <authorList>
            <person name="Simakov O."/>
            <person name="Marletaz F."/>
            <person name="Cho S.J."/>
            <person name="Edsinger-Gonzales E."/>
            <person name="Havlak P."/>
            <person name="Hellsten U."/>
            <person name="Kuo D.H."/>
            <person name="Larsson T."/>
            <person name="Lv J."/>
            <person name="Arendt D."/>
            <person name="Savage R."/>
            <person name="Osoegawa K."/>
            <person name="de Jong P."/>
            <person name="Grimwood J."/>
            <person name="Chapman J.A."/>
            <person name="Shapiro H."/>
            <person name="Aerts A."/>
            <person name="Otillar R.P."/>
            <person name="Terry A.Y."/>
            <person name="Boore J.L."/>
            <person name="Grigoriev I.V."/>
            <person name="Lindberg D.R."/>
            <person name="Seaver E.C."/>
            <person name="Weisblat D.A."/>
            <person name="Putnam N.H."/>
            <person name="Rokhsar D.S."/>
        </authorList>
    </citation>
    <scope>NUCLEOTIDE SEQUENCE</scope>
</reference>
<comment type="similarity">
    <text evidence="1">Belongs to the NifU family.</text>
</comment>
<dbReference type="Proteomes" id="UP000015101">
    <property type="component" value="Unassembled WGS sequence"/>
</dbReference>
<evidence type="ECO:0000256" key="1">
    <source>
        <dbReference type="ARBA" id="ARBA00006420"/>
    </source>
</evidence>